<gene>
    <name evidence="8" type="ORF">MNBD_NITROSPINAE03-683</name>
</gene>
<keyword evidence="3" id="KW-0731">Sigma factor</keyword>
<dbReference type="EMBL" id="UOGB01000024">
    <property type="protein sequence ID" value="VAX15581.1"/>
    <property type="molecule type" value="Genomic_DNA"/>
</dbReference>
<dbReference type="Pfam" id="PF08281">
    <property type="entry name" value="Sigma70_r4_2"/>
    <property type="match status" value="1"/>
</dbReference>
<reference evidence="8" key="1">
    <citation type="submission" date="2018-06" db="EMBL/GenBank/DDBJ databases">
        <authorList>
            <person name="Zhirakovskaya E."/>
        </authorList>
    </citation>
    <scope>NUCLEOTIDE SEQUENCE</scope>
</reference>
<dbReference type="SUPFAM" id="SSF88659">
    <property type="entry name" value="Sigma3 and sigma4 domains of RNA polymerase sigma factors"/>
    <property type="match status" value="1"/>
</dbReference>
<organism evidence="8">
    <name type="scientific">hydrothermal vent metagenome</name>
    <dbReference type="NCBI Taxonomy" id="652676"/>
    <lineage>
        <taxon>unclassified sequences</taxon>
        <taxon>metagenomes</taxon>
        <taxon>ecological metagenomes</taxon>
    </lineage>
</organism>
<evidence type="ECO:0000259" key="6">
    <source>
        <dbReference type="Pfam" id="PF04542"/>
    </source>
</evidence>
<dbReference type="Pfam" id="PF04542">
    <property type="entry name" value="Sigma70_r2"/>
    <property type="match status" value="1"/>
</dbReference>
<feature type="domain" description="RNA polymerase sigma-70 region 2" evidence="6">
    <location>
        <begin position="38"/>
        <end position="105"/>
    </location>
</feature>
<keyword evidence="4" id="KW-0238">DNA-binding</keyword>
<dbReference type="PANTHER" id="PTHR43133:SF8">
    <property type="entry name" value="RNA POLYMERASE SIGMA FACTOR HI_1459-RELATED"/>
    <property type="match status" value="1"/>
</dbReference>
<dbReference type="InterPro" id="IPR000838">
    <property type="entry name" value="RNA_pol_sigma70_ECF_CS"/>
</dbReference>
<evidence type="ECO:0000256" key="3">
    <source>
        <dbReference type="ARBA" id="ARBA00023082"/>
    </source>
</evidence>
<dbReference type="Gene3D" id="1.10.10.10">
    <property type="entry name" value="Winged helix-like DNA-binding domain superfamily/Winged helix DNA-binding domain"/>
    <property type="match status" value="1"/>
</dbReference>
<evidence type="ECO:0000256" key="4">
    <source>
        <dbReference type="ARBA" id="ARBA00023125"/>
    </source>
</evidence>
<evidence type="ECO:0000259" key="7">
    <source>
        <dbReference type="Pfam" id="PF08281"/>
    </source>
</evidence>
<dbReference type="InterPro" id="IPR036388">
    <property type="entry name" value="WH-like_DNA-bd_sf"/>
</dbReference>
<dbReference type="GO" id="GO:0016987">
    <property type="term" value="F:sigma factor activity"/>
    <property type="evidence" value="ECO:0007669"/>
    <property type="project" value="UniProtKB-KW"/>
</dbReference>
<evidence type="ECO:0000256" key="2">
    <source>
        <dbReference type="ARBA" id="ARBA00023015"/>
    </source>
</evidence>
<dbReference type="InterPro" id="IPR013325">
    <property type="entry name" value="RNA_pol_sigma_r2"/>
</dbReference>
<dbReference type="Gene3D" id="1.10.1740.10">
    <property type="match status" value="1"/>
</dbReference>
<dbReference type="InterPro" id="IPR007627">
    <property type="entry name" value="RNA_pol_sigma70_r2"/>
</dbReference>
<dbReference type="GO" id="GO:0003677">
    <property type="term" value="F:DNA binding"/>
    <property type="evidence" value="ECO:0007669"/>
    <property type="project" value="UniProtKB-KW"/>
</dbReference>
<evidence type="ECO:0000256" key="5">
    <source>
        <dbReference type="ARBA" id="ARBA00023163"/>
    </source>
</evidence>
<dbReference type="SUPFAM" id="SSF88946">
    <property type="entry name" value="Sigma2 domain of RNA polymerase sigma factors"/>
    <property type="match status" value="1"/>
</dbReference>
<dbReference type="NCBIfam" id="TIGR02937">
    <property type="entry name" value="sigma70-ECF"/>
    <property type="match status" value="1"/>
</dbReference>
<accession>A0A3B1BM18</accession>
<protein>
    <submittedName>
        <fullName evidence="8">RNA polymerase sigma-70 factor</fullName>
    </submittedName>
</protein>
<dbReference type="InterPro" id="IPR014284">
    <property type="entry name" value="RNA_pol_sigma-70_dom"/>
</dbReference>
<keyword evidence="2" id="KW-0805">Transcription regulation</keyword>
<dbReference type="InterPro" id="IPR013324">
    <property type="entry name" value="RNA_pol_sigma_r3/r4-like"/>
</dbReference>
<dbReference type="CDD" id="cd06171">
    <property type="entry name" value="Sigma70_r4"/>
    <property type="match status" value="1"/>
</dbReference>
<dbReference type="AlphaFoldDB" id="A0A3B1BM18"/>
<comment type="similarity">
    <text evidence="1">Belongs to the sigma-70 factor family. ECF subfamily.</text>
</comment>
<dbReference type="InterPro" id="IPR039425">
    <property type="entry name" value="RNA_pol_sigma-70-like"/>
</dbReference>
<dbReference type="PROSITE" id="PS01063">
    <property type="entry name" value="SIGMA70_ECF"/>
    <property type="match status" value="1"/>
</dbReference>
<evidence type="ECO:0000256" key="1">
    <source>
        <dbReference type="ARBA" id="ARBA00010641"/>
    </source>
</evidence>
<evidence type="ECO:0000313" key="8">
    <source>
        <dbReference type="EMBL" id="VAX15581.1"/>
    </source>
</evidence>
<proteinExistence type="inferred from homology"/>
<keyword evidence="5" id="KW-0804">Transcription</keyword>
<feature type="domain" description="RNA polymerase sigma factor 70 region 4 type 2" evidence="7">
    <location>
        <begin position="145"/>
        <end position="193"/>
    </location>
</feature>
<dbReference type="GO" id="GO:0006352">
    <property type="term" value="P:DNA-templated transcription initiation"/>
    <property type="evidence" value="ECO:0007669"/>
    <property type="project" value="InterPro"/>
</dbReference>
<dbReference type="PANTHER" id="PTHR43133">
    <property type="entry name" value="RNA POLYMERASE ECF-TYPE SIGMA FACTO"/>
    <property type="match status" value="1"/>
</dbReference>
<name>A0A3B1BM18_9ZZZZ</name>
<sequence>MNEAKDKKRPRSPESRWKEDEELIARVKKGDYDAFERLVRKYEARIFHHCLKFLNNQDEAEDILQETFLQVYKSLDSFRGEAAFSTWLIKIATNNCLMRIRKKKKVDIVSIDKPIEIDGSQLPREIVDWSKNPFSQVSNDEIRAVLDQAISGLPEDKRVILVLKDVEGFSNIEIAQMLGISVAAVKSRLHRARLYVRDIISKYFDDKLEIIKTGSNR</sequence>
<dbReference type="InterPro" id="IPR013249">
    <property type="entry name" value="RNA_pol_sigma70_r4_t2"/>
</dbReference>